<reference evidence="6" key="1">
    <citation type="submission" date="2012-12" db="EMBL/GenBank/DDBJ databases">
        <authorList>
            <person name="Hellsten U."/>
            <person name="Grimwood J."/>
            <person name="Chapman J.A."/>
            <person name="Shapiro H."/>
            <person name="Aerts A."/>
            <person name="Otillar R.P."/>
            <person name="Terry A.Y."/>
            <person name="Boore J.L."/>
            <person name="Simakov O."/>
            <person name="Marletaz F."/>
            <person name="Cho S.-J."/>
            <person name="Edsinger-Gonzales E."/>
            <person name="Havlak P."/>
            <person name="Kuo D.-H."/>
            <person name="Larsson T."/>
            <person name="Lv J."/>
            <person name="Arendt D."/>
            <person name="Savage R."/>
            <person name="Osoegawa K."/>
            <person name="de Jong P."/>
            <person name="Lindberg D.R."/>
            <person name="Seaver E.C."/>
            <person name="Weisblat D.A."/>
            <person name="Putnam N.H."/>
            <person name="Grigoriev I.V."/>
            <person name="Rokhsar D.S."/>
        </authorList>
    </citation>
    <scope>NUCLEOTIDE SEQUENCE</scope>
</reference>
<dbReference type="GeneID" id="20207734"/>
<feature type="region of interest" description="Disordered" evidence="1">
    <location>
        <begin position="143"/>
        <end position="186"/>
    </location>
</feature>
<feature type="compositionally biased region" description="Basic and acidic residues" evidence="1">
    <location>
        <begin position="158"/>
        <end position="186"/>
    </location>
</feature>
<keyword evidence="2" id="KW-1133">Transmembrane helix</keyword>
<feature type="chain" id="PRO_5010980592" evidence="3">
    <location>
        <begin position="27"/>
        <end position="186"/>
    </location>
</feature>
<reference evidence="5" key="3">
    <citation type="submission" date="2015-06" db="UniProtKB">
        <authorList>
            <consortium name="EnsemblMetazoa"/>
        </authorList>
    </citation>
    <scope>IDENTIFICATION</scope>
</reference>
<evidence type="ECO:0000313" key="6">
    <source>
        <dbReference type="Proteomes" id="UP000015101"/>
    </source>
</evidence>
<name>T1FFY5_HELRO</name>
<dbReference type="KEGG" id="hro:HELRODRAFT_180466"/>
<evidence type="ECO:0000313" key="5">
    <source>
        <dbReference type="EnsemblMetazoa" id="HelroP180466"/>
    </source>
</evidence>
<dbReference type="Proteomes" id="UP000015101">
    <property type="component" value="Unassembled WGS sequence"/>
</dbReference>
<reference evidence="4 6" key="2">
    <citation type="journal article" date="2013" name="Nature">
        <title>Insights into bilaterian evolution from three spiralian genomes.</title>
        <authorList>
            <person name="Simakov O."/>
            <person name="Marletaz F."/>
            <person name="Cho S.J."/>
            <person name="Edsinger-Gonzales E."/>
            <person name="Havlak P."/>
            <person name="Hellsten U."/>
            <person name="Kuo D.H."/>
            <person name="Larsson T."/>
            <person name="Lv J."/>
            <person name="Arendt D."/>
            <person name="Savage R."/>
            <person name="Osoegawa K."/>
            <person name="de Jong P."/>
            <person name="Grimwood J."/>
            <person name="Chapman J.A."/>
            <person name="Shapiro H."/>
            <person name="Aerts A."/>
            <person name="Otillar R.P."/>
            <person name="Terry A.Y."/>
            <person name="Boore J.L."/>
            <person name="Grigoriev I.V."/>
            <person name="Lindberg D.R."/>
            <person name="Seaver E.C."/>
            <person name="Weisblat D.A."/>
            <person name="Putnam N.H."/>
            <person name="Rokhsar D.S."/>
        </authorList>
    </citation>
    <scope>NUCLEOTIDE SEQUENCE</scope>
</reference>
<accession>T1FFY5</accession>
<dbReference type="HOGENOM" id="CLU_1455972_0_0_1"/>
<feature type="transmembrane region" description="Helical" evidence="2">
    <location>
        <begin position="72"/>
        <end position="99"/>
    </location>
</feature>
<feature type="signal peptide" evidence="3">
    <location>
        <begin position="1"/>
        <end position="26"/>
    </location>
</feature>
<keyword evidence="2" id="KW-0472">Membrane</keyword>
<organism evidence="5 6">
    <name type="scientific">Helobdella robusta</name>
    <name type="common">Californian leech</name>
    <dbReference type="NCBI Taxonomy" id="6412"/>
    <lineage>
        <taxon>Eukaryota</taxon>
        <taxon>Metazoa</taxon>
        <taxon>Spiralia</taxon>
        <taxon>Lophotrochozoa</taxon>
        <taxon>Annelida</taxon>
        <taxon>Clitellata</taxon>
        <taxon>Hirudinea</taxon>
        <taxon>Rhynchobdellida</taxon>
        <taxon>Glossiphoniidae</taxon>
        <taxon>Helobdella</taxon>
    </lineage>
</organism>
<keyword evidence="6" id="KW-1185">Reference proteome</keyword>
<dbReference type="InParanoid" id="T1FFY5"/>
<evidence type="ECO:0000256" key="3">
    <source>
        <dbReference type="SAM" id="SignalP"/>
    </source>
</evidence>
<dbReference type="AlphaFoldDB" id="T1FFY5"/>
<dbReference type="EMBL" id="KB097587">
    <property type="protein sequence ID" value="ESN93815.1"/>
    <property type="molecule type" value="Genomic_DNA"/>
</dbReference>
<evidence type="ECO:0000313" key="4">
    <source>
        <dbReference type="EMBL" id="ESN93815.1"/>
    </source>
</evidence>
<dbReference type="CTD" id="20207734"/>
<keyword evidence="3" id="KW-0732">Signal</keyword>
<evidence type="ECO:0000256" key="1">
    <source>
        <dbReference type="SAM" id="MobiDB-lite"/>
    </source>
</evidence>
<sequence length="186" mass="20671">MSGLMTKDIFNHTVFIFIICFVLTAAEQSEVPSVVNALLPANATDKTEVRNVYEDADVPATVVTCGCFKEDYFYFAILFIFLSVVLTLAIICLISAWVYSSGERKRNDEAGLQDRNVVIDVRGGDGIDYHYDDAEKGKTIEKDVAKKKVNNGSDDGGDDNKSTRVSAFKDGDDEKKMKDEDDEKKN</sequence>
<dbReference type="EnsemblMetazoa" id="HelroT180466">
    <property type="protein sequence ID" value="HelroP180466"/>
    <property type="gene ID" value="HelroG180466"/>
</dbReference>
<protein>
    <submittedName>
        <fullName evidence="4 5">Uncharacterized protein</fullName>
    </submittedName>
</protein>
<dbReference type="EMBL" id="AMQM01007209">
    <property type="status" value="NOT_ANNOTATED_CDS"/>
    <property type="molecule type" value="Genomic_DNA"/>
</dbReference>
<gene>
    <name evidence="5" type="primary">20207734</name>
    <name evidence="4" type="ORF">HELRODRAFT_180466</name>
</gene>
<proteinExistence type="predicted"/>
<keyword evidence="2" id="KW-0812">Transmembrane</keyword>
<evidence type="ECO:0000256" key="2">
    <source>
        <dbReference type="SAM" id="Phobius"/>
    </source>
</evidence>
<dbReference type="RefSeq" id="XP_009028028.1">
    <property type="nucleotide sequence ID" value="XM_009029780.1"/>
</dbReference>